<evidence type="ECO:0000313" key="3">
    <source>
        <dbReference type="Proteomes" id="UP001152622"/>
    </source>
</evidence>
<organism evidence="2 3">
    <name type="scientific">Synaphobranchus kaupii</name>
    <name type="common">Kaup's arrowtooth eel</name>
    <dbReference type="NCBI Taxonomy" id="118154"/>
    <lineage>
        <taxon>Eukaryota</taxon>
        <taxon>Metazoa</taxon>
        <taxon>Chordata</taxon>
        <taxon>Craniata</taxon>
        <taxon>Vertebrata</taxon>
        <taxon>Euteleostomi</taxon>
        <taxon>Actinopterygii</taxon>
        <taxon>Neopterygii</taxon>
        <taxon>Teleostei</taxon>
        <taxon>Anguilliformes</taxon>
        <taxon>Synaphobranchidae</taxon>
        <taxon>Synaphobranchus</taxon>
    </lineage>
</organism>
<gene>
    <name evidence="2" type="ORF">SKAU_G00373790</name>
</gene>
<name>A0A9Q1IE38_SYNKA</name>
<comment type="caution">
    <text evidence="2">The sequence shown here is derived from an EMBL/GenBank/DDBJ whole genome shotgun (WGS) entry which is preliminary data.</text>
</comment>
<accession>A0A9Q1IE38</accession>
<evidence type="ECO:0000313" key="2">
    <source>
        <dbReference type="EMBL" id="KAJ8338413.1"/>
    </source>
</evidence>
<reference evidence="2" key="1">
    <citation type="journal article" date="2023" name="Science">
        <title>Genome structures resolve the early diversification of teleost fishes.</title>
        <authorList>
            <person name="Parey E."/>
            <person name="Louis A."/>
            <person name="Montfort J."/>
            <person name="Bouchez O."/>
            <person name="Roques C."/>
            <person name="Iampietro C."/>
            <person name="Lluch J."/>
            <person name="Castinel A."/>
            <person name="Donnadieu C."/>
            <person name="Desvignes T."/>
            <person name="Floi Bucao C."/>
            <person name="Jouanno E."/>
            <person name="Wen M."/>
            <person name="Mejri S."/>
            <person name="Dirks R."/>
            <person name="Jansen H."/>
            <person name="Henkel C."/>
            <person name="Chen W.J."/>
            <person name="Zahm M."/>
            <person name="Cabau C."/>
            <person name="Klopp C."/>
            <person name="Thompson A.W."/>
            <person name="Robinson-Rechavi M."/>
            <person name="Braasch I."/>
            <person name="Lecointre G."/>
            <person name="Bobe J."/>
            <person name="Postlethwait J.H."/>
            <person name="Berthelot C."/>
            <person name="Roest Crollius H."/>
            <person name="Guiguen Y."/>
        </authorList>
    </citation>
    <scope>NUCLEOTIDE SEQUENCE</scope>
    <source>
        <strain evidence="2">WJC10195</strain>
    </source>
</reference>
<feature type="region of interest" description="Disordered" evidence="1">
    <location>
        <begin position="28"/>
        <end position="53"/>
    </location>
</feature>
<feature type="compositionally biased region" description="Polar residues" evidence="1">
    <location>
        <begin position="39"/>
        <end position="53"/>
    </location>
</feature>
<evidence type="ECO:0000256" key="1">
    <source>
        <dbReference type="SAM" id="MobiDB-lite"/>
    </source>
</evidence>
<dbReference type="EMBL" id="JAINUF010000018">
    <property type="protein sequence ID" value="KAJ8338413.1"/>
    <property type="molecule type" value="Genomic_DNA"/>
</dbReference>
<protein>
    <submittedName>
        <fullName evidence="2">Uncharacterized protein</fullName>
    </submittedName>
</protein>
<dbReference type="Proteomes" id="UP001152622">
    <property type="component" value="Chromosome 18"/>
</dbReference>
<keyword evidence="3" id="KW-1185">Reference proteome</keyword>
<dbReference type="AlphaFoldDB" id="A0A9Q1IE38"/>
<proteinExistence type="predicted"/>
<sequence length="108" mass="11387">MGPVTLLRGAFSKPFHSPVAPLPVTRYPAARSDCDSSDSESTPTKTAEKSSLSWEPARGCFPSCGVATERPALAGVKSGSPTREALPLVRAVDLAPSLRPEDERPVVL</sequence>